<comment type="caution">
    <text evidence="2">The sequence shown here is derived from an EMBL/GenBank/DDBJ whole genome shotgun (WGS) entry which is preliminary data.</text>
</comment>
<dbReference type="EMBL" id="JADCKL010000011">
    <property type="protein sequence ID" value="MBE5063925.1"/>
    <property type="molecule type" value="Genomic_DNA"/>
</dbReference>
<keyword evidence="3" id="KW-1185">Reference proteome</keyword>
<evidence type="ECO:0000313" key="3">
    <source>
        <dbReference type="Proteomes" id="UP000758652"/>
    </source>
</evidence>
<evidence type="ECO:0000313" key="2">
    <source>
        <dbReference type="EMBL" id="MBE5063925.1"/>
    </source>
</evidence>
<protein>
    <recommendedName>
        <fullName evidence="4">Transposase</fullName>
    </recommendedName>
</protein>
<organism evidence="2 3">
    <name type="scientific">Claveliimonas monacensis</name>
    <dbReference type="NCBI Taxonomy" id="2779351"/>
    <lineage>
        <taxon>Bacteria</taxon>
        <taxon>Bacillati</taxon>
        <taxon>Bacillota</taxon>
        <taxon>Clostridia</taxon>
        <taxon>Lachnospirales</taxon>
        <taxon>Lachnospiraceae</taxon>
        <taxon>Claveliimonas</taxon>
    </lineage>
</organism>
<reference evidence="2 3" key="1">
    <citation type="submission" date="2020-10" db="EMBL/GenBank/DDBJ databases">
        <title>ChiBAC.</title>
        <authorList>
            <person name="Zenner C."/>
            <person name="Hitch T.C.A."/>
            <person name="Clavel T."/>
        </authorList>
    </citation>
    <scope>NUCLEOTIDE SEQUENCE [LARGE SCALE GENOMIC DNA]</scope>
    <source>
        <strain evidence="2 3">DSM 108991</strain>
    </source>
</reference>
<evidence type="ECO:0008006" key="4">
    <source>
        <dbReference type="Google" id="ProtNLM"/>
    </source>
</evidence>
<evidence type="ECO:0000256" key="1">
    <source>
        <dbReference type="SAM" id="MobiDB-lite"/>
    </source>
</evidence>
<gene>
    <name evidence="2" type="ORF">INF30_11740</name>
</gene>
<dbReference type="RefSeq" id="WP_226395335.1">
    <property type="nucleotide sequence ID" value="NZ_JADCKL010000011.1"/>
</dbReference>
<dbReference type="Proteomes" id="UP000758652">
    <property type="component" value="Unassembled WGS sequence"/>
</dbReference>
<proteinExistence type="predicted"/>
<feature type="region of interest" description="Disordered" evidence="1">
    <location>
        <begin position="1"/>
        <end position="31"/>
    </location>
</feature>
<sequence>MCTALERLEERGREAGRIEGREEGRKEGRTEGIAEGRAEGIREILFALLKAGAEVRLLKEVSGLSEEEIVALRKEIK</sequence>
<accession>A0ABR9RLS6</accession>
<name>A0ABR9RLS6_9FIRM</name>